<evidence type="ECO:0000313" key="1">
    <source>
        <dbReference type="EMBL" id="TYI90545.1"/>
    </source>
</evidence>
<sequence length="34" mass="3891">MKICARTMLGGVLFGDLKNKKEMVYLCITFCIHL</sequence>
<protein>
    <submittedName>
        <fullName evidence="1">Uncharacterized protein</fullName>
    </submittedName>
</protein>
<dbReference type="Proteomes" id="UP000323597">
    <property type="component" value="Chromosome D03"/>
</dbReference>
<dbReference type="EMBL" id="CM017651">
    <property type="protein sequence ID" value="TYI90545.1"/>
    <property type="molecule type" value="Genomic_DNA"/>
</dbReference>
<keyword evidence="2" id="KW-1185">Reference proteome</keyword>
<evidence type="ECO:0000313" key="2">
    <source>
        <dbReference type="Proteomes" id="UP000323597"/>
    </source>
</evidence>
<gene>
    <name evidence="1" type="ORF">E1A91_D03G129300v1</name>
</gene>
<proteinExistence type="predicted"/>
<name>A0A5D2VMP9_GOSMU</name>
<reference evidence="1 2" key="1">
    <citation type="submission" date="2019-07" db="EMBL/GenBank/DDBJ databases">
        <title>WGS assembly of Gossypium mustelinum.</title>
        <authorList>
            <person name="Chen Z.J."/>
            <person name="Sreedasyam A."/>
            <person name="Ando A."/>
            <person name="Song Q."/>
            <person name="De L."/>
            <person name="Hulse-Kemp A."/>
            <person name="Ding M."/>
            <person name="Ye W."/>
            <person name="Kirkbride R."/>
            <person name="Jenkins J."/>
            <person name="Plott C."/>
            <person name="Lovell J."/>
            <person name="Lin Y.-M."/>
            <person name="Vaughn R."/>
            <person name="Liu B."/>
            <person name="Li W."/>
            <person name="Simpson S."/>
            <person name="Scheffler B."/>
            <person name="Saski C."/>
            <person name="Grover C."/>
            <person name="Hu G."/>
            <person name="Conover J."/>
            <person name="Carlson J."/>
            <person name="Shu S."/>
            <person name="Boston L."/>
            <person name="Williams M."/>
            <person name="Peterson D."/>
            <person name="Mcgee K."/>
            <person name="Jones D."/>
            <person name="Wendel J."/>
            <person name="Stelly D."/>
            <person name="Grimwood J."/>
            <person name="Schmutz J."/>
        </authorList>
    </citation>
    <scope>NUCLEOTIDE SEQUENCE [LARGE SCALE GENOMIC DNA]</scope>
    <source>
        <strain evidence="1">1408120.09</strain>
    </source>
</reference>
<accession>A0A5D2VMP9</accession>
<dbReference type="AlphaFoldDB" id="A0A5D2VMP9"/>
<organism evidence="1 2">
    <name type="scientific">Gossypium mustelinum</name>
    <name type="common">Cotton</name>
    <name type="synonym">Gossypium caicoense</name>
    <dbReference type="NCBI Taxonomy" id="34275"/>
    <lineage>
        <taxon>Eukaryota</taxon>
        <taxon>Viridiplantae</taxon>
        <taxon>Streptophyta</taxon>
        <taxon>Embryophyta</taxon>
        <taxon>Tracheophyta</taxon>
        <taxon>Spermatophyta</taxon>
        <taxon>Magnoliopsida</taxon>
        <taxon>eudicotyledons</taxon>
        <taxon>Gunneridae</taxon>
        <taxon>Pentapetalae</taxon>
        <taxon>rosids</taxon>
        <taxon>malvids</taxon>
        <taxon>Malvales</taxon>
        <taxon>Malvaceae</taxon>
        <taxon>Malvoideae</taxon>
        <taxon>Gossypium</taxon>
    </lineage>
</organism>